<dbReference type="InterPro" id="IPR037066">
    <property type="entry name" value="Plug_dom_sf"/>
</dbReference>
<evidence type="ECO:0000256" key="13">
    <source>
        <dbReference type="SAM" id="MobiDB-lite"/>
    </source>
</evidence>
<evidence type="ECO:0000256" key="8">
    <source>
        <dbReference type="ARBA" id="ARBA00023136"/>
    </source>
</evidence>
<feature type="signal peptide" evidence="14">
    <location>
        <begin position="1"/>
        <end position="38"/>
    </location>
</feature>
<reference evidence="17 18" key="1">
    <citation type="submission" date="2020-08" db="EMBL/GenBank/DDBJ databases">
        <title>Genomic Encyclopedia of Type Strains, Phase III (KMG-III): the genomes of soil and plant-associated and newly described type strains.</title>
        <authorList>
            <person name="Whitman W."/>
        </authorList>
    </citation>
    <scope>NUCLEOTIDE SEQUENCE [LARGE SCALE GENOMIC DNA]</scope>
    <source>
        <strain evidence="17 18">CECT 8897</strain>
    </source>
</reference>
<dbReference type="InterPro" id="IPR036942">
    <property type="entry name" value="Beta-barrel_TonB_sf"/>
</dbReference>
<dbReference type="InterPro" id="IPR039426">
    <property type="entry name" value="TonB-dep_rcpt-like"/>
</dbReference>
<feature type="region of interest" description="Disordered" evidence="13">
    <location>
        <begin position="567"/>
        <end position="590"/>
    </location>
</feature>
<evidence type="ECO:0000313" key="17">
    <source>
        <dbReference type="EMBL" id="MBB3120893.1"/>
    </source>
</evidence>
<dbReference type="CDD" id="cd01347">
    <property type="entry name" value="ligand_gated_channel"/>
    <property type="match status" value="1"/>
</dbReference>
<dbReference type="GO" id="GO:0009279">
    <property type="term" value="C:cell outer membrane"/>
    <property type="evidence" value="ECO:0007669"/>
    <property type="project" value="UniProtKB-SubCell"/>
</dbReference>
<keyword evidence="18" id="KW-1185">Reference proteome</keyword>
<keyword evidence="10 11" id="KW-0998">Cell outer membrane</keyword>
<evidence type="ECO:0000256" key="9">
    <source>
        <dbReference type="ARBA" id="ARBA00023170"/>
    </source>
</evidence>
<evidence type="ECO:0000256" key="3">
    <source>
        <dbReference type="ARBA" id="ARBA00022448"/>
    </source>
</evidence>
<dbReference type="RefSeq" id="WP_183442633.1">
    <property type="nucleotide sequence ID" value="NZ_JACHXD010000011.1"/>
</dbReference>
<evidence type="ECO:0000256" key="2">
    <source>
        <dbReference type="ARBA" id="ARBA00009810"/>
    </source>
</evidence>
<comment type="similarity">
    <text evidence="2 11 12">Belongs to the TonB-dependent receptor family.</text>
</comment>
<evidence type="ECO:0000256" key="4">
    <source>
        <dbReference type="ARBA" id="ARBA00022452"/>
    </source>
</evidence>
<dbReference type="PANTHER" id="PTHR30069">
    <property type="entry name" value="TONB-DEPENDENT OUTER MEMBRANE RECEPTOR"/>
    <property type="match status" value="1"/>
</dbReference>
<dbReference type="AlphaFoldDB" id="A0A7W5FW48"/>
<dbReference type="PROSITE" id="PS51257">
    <property type="entry name" value="PROKAR_LIPOPROTEIN"/>
    <property type="match status" value="1"/>
</dbReference>
<dbReference type="EMBL" id="JACHXD010000011">
    <property type="protein sequence ID" value="MBB3120893.1"/>
    <property type="molecule type" value="Genomic_DNA"/>
</dbReference>
<keyword evidence="5 11" id="KW-0812">Transmembrane</keyword>
<protein>
    <submittedName>
        <fullName evidence="17">Iron complex outermembrane receptor protein</fullName>
    </submittedName>
</protein>
<keyword evidence="6 14" id="KW-0732">Signal</keyword>
<evidence type="ECO:0000259" key="16">
    <source>
        <dbReference type="Pfam" id="PF07715"/>
    </source>
</evidence>
<keyword evidence="4 11" id="KW-1134">Transmembrane beta strand</keyword>
<evidence type="ECO:0000256" key="14">
    <source>
        <dbReference type="SAM" id="SignalP"/>
    </source>
</evidence>
<keyword evidence="7 12" id="KW-0798">TonB box</keyword>
<feature type="compositionally biased region" description="Polar residues" evidence="13">
    <location>
        <begin position="567"/>
        <end position="582"/>
    </location>
</feature>
<keyword evidence="8 11" id="KW-0472">Membrane</keyword>
<keyword evidence="9 17" id="KW-0675">Receptor</keyword>
<comment type="caution">
    <text evidence="17">The sequence shown here is derived from an EMBL/GenBank/DDBJ whole genome shotgun (WGS) entry which is preliminary data.</text>
</comment>
<keyword evidence="3 11" id="KW-0813">Transport</keyword>
<evidence type="ECO:0000256" key="11">
    <source>
        <dbReference type="PROSITE-ProRule" id="PRU01360"/>
    </source>
</evidence>
<dbReference type="PROSITE" id="PS52016">
    <property type="entry name" value="TONB_DEPENDENT_REC_3"/>
    <property type="match status" value="1"/>
</dbReference>
<dbReference type="Pfam" id="PF00593">
    <property type="entry name" value="TonB_dep_Rec_b-barrel"/>
    <property type="match status" value="1"/>
</dbReference>
<accession>A0A7W5FW48</accession>
<evidence type="ECO:0000256" key="5">
    <source>
        <dbReference type="ARBA" id="ARBA00022692"/>
    </source>
</evidence>
<dbReference type="Gene3D" id="2.170.130.10">
    <property type="entry name" value="TonB-dependent receptor, plug domain"/>
    <property type="match status" value="1"/>
</dbReference>
<evidence type="ECO:0000259" key="15">
    <source>
        <dbReference type="Pfam" id="PF00593"/>
    </source>
</evidence>
<dbReference type="InterPro" id="IPR000531">
    <property type="entry name" value="Beta-barrel_TonB"/>
</dbReference>
<dbReference type="Pfam" id="PF07715">
    <property type="entry name" value="Plug"/>
    <property type="match status" value="1"/>
</dbReference>
<dbReference type="Gene3D" id="2.40.170.20">
    <property type="entry name" value="TonB-dependent receptor, beta-barrel domain"/>
    <property type="match status" value="1"/>
</dbReference>
<name>A0A7W5FW48_9BURK</name>
<gene>
    <name evidence="17" type="ORF">FHS03_003963</name>
</gene>
<feature type="domain" description="TonB-dependent receptor-like beta-barrel" evidence="15">
    <location>
        <begin position="276"/>
        <end position="654"/>
    </location>
</feature>
<organism evidence="17 18">
    <name type="scientific">Pseudoduganella violacea</name>
    <dbReference type="NCBI Taxonomy" id="1715466"/>
    <lineage>
        <taxon>Bacteria</taxon>
        <taxon>Pseudomonadati</taxon>
        <taxon>Pseudomonadota</taxon>
        <taxon>Betaproteobacteria</taxon>
        <taxon>Burkholderiales</taxon>
        <taxon>Oxalobacteraceae</taxon>
        <taxon>Telluria group</taxon>
        <taxon>Pseudoduganella</taxon>
    </lineage>
</organism>
<evidence type="ECO:0000256" key="6">
    <source>
        <dbReference type="ARBA" id="ARBA00022729"/>
    </source>
</evidence>
<dbReference type="InterPro" id="IPR012910">
    <property type="entry name" value="Plug_dom"/>
</dbReference>
<evidence type="ECO:0000256" key="10">
    <source>
        <dbReference type="ARBA" id="ARBA00023237"/>
    </source>
</evidence>
<dbReference type="GO" id="GO:0015344">
    <property type="term" value="F:siderophore uptake transmembrane transporter activity"/>
    <property type="evidence" value="ECO:0007669"/>
    <property type="project" value="TreeGrafter"/>
</dbReference>
<dbReference type="PANTHER" id="PTHR30069:SF29">
    <property type="entry name" value="HEMOGLOBIN AND HEMOGLOBIN-HAPTOGLOBIN-BINDING PROTEIN 1-RELATED"/>
    <property type="match status" value="1"/>
</dbReference>
<evidence type="ECO:0000256" key="1">
    <source>
        <dbReference type="ARBA" id="ARBA00004571"/>
    </source>
</evidence>
<evidence type="ECO:0000313" key="18">
    <source>
        <dbReference type="Proteomes" id="UP000541535"/>
    </source>
</evidence>
<dbReference type="Proteomes" id="UP000541535">
    <property type="component" value="Unassembled WGS sequence"/>
</dbReference>
<feature type="chain" id="PRO_5030626210" evidence="14">
    <location>
        <begin position="39"/>
        <end position="687"/>
    </location>
</feature>
<proteinExistence type="inferred from homology"/>
<feature type="domain" description="TonB-dependent receptor plug" evidence="16">
    <location>
        <begin position="72"/>
        <end position="183"/>
    </location>
</feature>
<dbReference type="GO" id="GO:0044718">
    <property type="term" value="P:siderophore transmembrane transport"/>
    <property type="evidence" value="ECO:0007669"/>
    <property type="project" value="TreeGrafter"/>
</dbReference>
<sequence length="687" mass="76578">MPRETWITLARAPRQSSSRAAVWLPLVCACALSAPASAQQAPVQNANDLTALPFEDLLDLEVYSASRFTQKASEAPSTVTVITAADIRAYGWRTLADALRSVRGLYVGYDRTYSFLGARGFLRPGDYNTRFLLQIDGNRINDPVFDQGPMGGEFPLDLELVDRIEYVPGPGSSIYGANALFGVINVITKRAVDIEGSRASVESGSAGVRRGMLSHGWRDGRGNELVLSAGGYSNRGQDLYYREFDTPEQNHGIARQLDYERGHRLFAKAQSGSFNLTLLHAERSKGTPTASFKQIFNTPGSQTKDEQTTADLYWHRALPNQGELSSRVFWGSYRYNGDYIYLRPALTANRDESIGRWWGAEVRAFFMPRSGHKVVAGAEFELDYRIEQRNYDLVPRIDYLNTAHADRRYAFYMQDEIALGAGKLLNAGLRYDHHSDTGGVFNPRLALITKLDEKTTLKAVYGSAYRSPNSYEMYYAISGPGGQHANPSLGRERIRSHELTMVRQLQGNARLTLSLFHNDVSALIAEQRHEADLLPIFRNGNTAYAKGVEAEYERGWRNGASLRASISQQSVHTRATQATSDDGTGPVNSPKRLAKVNVSMPLYGAWRAGAEAQYVSRRGTLNQGVAAAYWVANLNLYTVRLTRHFDVSATVYNLLDRRYADPASAVFTQNTIAQDGRSLLFKLRYEY</sequence>
<evidence type="ECO:0000256" key="12">
    <source>
        <dbReference type="RuleBase" id="RU003357"/>
    </source>
</evidence>
<comment type="subcellular location">
    <subcellularLocation>
        <location evidence="1 11">Cell outer membrane</location>
        <topology evidence="1 11">Multi-pass membrane protein</topology>
    </subcellularLocation>
</comment>
<evidence type="ECO:0000256" key="7">
    <source>
        <dbReference type="ARBA" id="ARBA00023077"/>
    </source>
</evidence>
<dbReference type="SUPFAM" id="SSF56935">
    <property type="entry name" value="Porins"/>
    <property type="match status" value="1"/>
</dbReference>